<evidence type="ECO:0000259" key="1">
    <source>
        <dbReference type="Pfam" id="PF14261"/>
    </source>
</evidence>
<gene>
    <name evidence="2" type="ORF">Thiowin_04363</name>
</gene>
<dbReference type="Pfam" id="PF11103">
    <property type="entry name" value="DUF2887"/>
    <property type="match status" value="1"/>
</dbReference>
<dbReference type="Pfam" id="PF14261">
    <property type="entry name" value="DUF4351"/>
    <property type="match status" value="1"/>
</dbReference>
<reference evidence="2 3" key="1">
    <citation type="journal article" date="2023" name="Microorganisms">
        <title>Thiorhodovibrio frisius and Trv. litoralis spp. nov., Two Novel Members from a Clade of Fastidious Purple Sulfur Bacteria That Exhibit Unique Red-Shifted Light-Harvesting Capabilities.</title>
        <authorList>
            <person name="Methner A."/>
            <person name="Kuzyk S.B."/>
            <person name="Petersen J."/>
            <person name="Bauer S."/>
            <person name="Brinkmann H."/>
            <person name="Sichau K."/>
            <person name="Wanner G."/>
            <person name="Wolf J."/>
            <person name="Neumann-Schaal M."/>
            <person name="Henke P."/>
            <person name="Tank M."/>
            <person name="Sproer C."/>
            <person name="Bunk B."/>
            <person name="Overmann J."/>
        </authorList>
    </citation>
    <scope>NUCLEOTIDE SEQUENCE [LARGE SCALE GENOMIC DNA]</scope>
    <source>
        <strain evidence="2 3">DSM 6702</strain>
    </source>
</reference>
<protein>
    <recommendedName>
        <fullName evidence="1">DUF4351 domain-containing protein</fullName>
    </recommendedName>
</protein>
<evidence type="ECO:0000313" key="2">
    <source>
        <dbReference type="EMBL" id="WPL19251.1"/>
    </source>
</evidence>
<dbReference type="RefSeq" id="WP_328984999.1">
    <property type="nucleotide sequence ID" value="NZ_CP121472.1"/>
</dbReference>
<dbReference type="EMBL" id="CP121472">
    <property type="protein sequence ID" value="WPL19251.1"/>
    <property type="molecule type" value="Genomic_DNA"/>
</dbReference>
<organism evidence="2 3">
    <name type="scientific">Thiorhodovibrio winogradskyi</name>
    <dbReference type="NCBI Taxonomy" id="77007"/>
    <lineage>
        <taxon>Bacteria</taxon>
        <taxon>Pseudomonadati</taxon>
        <taxon>Pseudomonadota</taxon>
        <taxon>Gammaproteobacteria</taxon>
        <taxon>Chromatiales</taxon>
        <taxon>Chromatiaceae</taxon>
        <taxon>Thiorhodovibrio</taxon>
    </lineage>
</organism>
<dbReference type="InterPro" id="IPR022573">
    <property type="entry name" value="DUF2887"/>
</dbReference>
<dbReference type="InterPro" id="IPR025587">
    <property type="entry name" value="DUF4351"/>
</dbReference>
<name>A0ABZ0SE02_9GAMM</name>
<dbReference type="PANTHER" id="PTHR35586">
    <property type="entry name" value="SLL1691 PROTEIN"/>
    <property type="match status" value="1"/>
</dbReference>
<dbReference type="PANTHER" id="PTHR35586:SF1">
    <property type="entry name" value="SLL1691 PROTEIN"/>
    <property type="match status" value="1"/>
</dbReference>
<sequence length="283" mass="32061">MKTDHPIYLFLRSGPEAFRVLTGGMELQGPYSVCSLTLKDIERRIDGLVAPEGHDGPTYVVEFQAQPSAKALYNLNSKIGLYGEEHPEREVLGIAVFLHAADIPQHPSWVHAPGSPIQCVAFDTFLRQLIEREPDNPFVVVFAPLMMDSDTELSERAPALWQSIQQAPLAEDIRETLSNVLEFWFFERYKDKSEEEIWTMLNLVTPIEETKAYQSIFAKGKKDGKAEGQANTLHRQLTRRFGPLQPWATQRITSAPEAQLERWLDGIFDATSVEDLLGAEERH</sequence>
<proteinExistence type="predicted"/>
<evidence type="ECO:0000313" key="3">
    <source>
        <dbReference type="Proteomes" id="UP001432180"/>
    </source>
</evidence>
<feature type="domain" description="DUF4351" evidence="1">
    <location>
        <begin position="223"/>
        <end position="276"/>
    </location>
</feature>
<keyword evidence="3" id="KW-1185">Reference proteome</keyword>
<dbReference type="Proteomes" id="UP001432180">
    <property type="component" value="Chromosome"/>
</dbReference>
<accession>A0ABZ0SE02</accession>